<dbReference type="HAMAP" id="MF_00472">
    <property type="entry name" value="UbiG"/>
    <property type="match status" value="1"/>
</dbReference>
<organism evidence="6 7">
    <name type="scientific">Marinomonas pollencensis</name>
    <dbReference type="NCBI Taxonomy" id="491954"/>
    <lineage>
        <taxon>Bacteria</taxon>
        <taxon>Pseudomonadati</taxon>
        <taxon>Pseudomonadota</taxon>
        <taxon>Gammaproteobacteria</taxon>
        <taxon>Oceanospirillales</taxon>
        <taxon>Oceanospirillaceae</taxon>
        <taxon>Marinomonas</taxon>
    </lineage>
</organism>
<dbReference type="GO" id="GO:0010420">
    <property type="term" value="F:polyprenyldihydroxybenzoate methyltransferase activity"/>
    <property type="evidence" value="ECO:0007669"/>
    <property type="project" value="InterPro"/>
</dbReference>
<dbReference type="PANTHER" id="PTHR43464:SF19">
    <property type="entry name" value="UBIQUINONE BIOSYNTHESIS O-METHYLTRANSFERASE, MITOCHONDRIAL"/>
    <property type="match status" value="1"/>
</dbReference>
<dbReference type="EMBL" id="QUNG01000004">
    <property type="protein sequence ID" value="REG84209.1"/>
    <property type="molecule type" value="Genomic_DNA"/>
</dbReference>
<accession>A0A3E0DN84</accession>
<comment type="catalytic activity">
    <reaction evidence="5">
        <text>a 3-(all-trans-polyprenyl)benzene-1,2-diol + S-adenosyl-L-methionine = a 2-methoxy-6-(all-trans-polyprenyl)phenol + S-adenosyl-L-homocysteine + H(+)</text>
        <dbReference type="Rhea" id="RHEA:31411"/>
        <dbReference type="Rhea" id="RHEA-COMP:9550"/>
        <dbReference type="Rhea" id="RHEA-COMP:9551"/>
        <dbReference type="ChEBI" id="CHEBI:15378"/>
        <dbReference type="ChEBI" id="CHEBI:57856"/>
        <dbReference type="ChEBI" id="CHEBI:59789"/>
        <dbReference type="ChEBI" id="CHEBI:62729"/>
        <dbReference type="ChEBI" id="CHEBI:62731"/>
        <dbReference type="EC" id="2.1.1.222"/>
    </reaction>
</comment>
<dbReference type="RefSeq" id="WP_115897114.1">
    <property type="nucleotide sequence ID" value="NZ_QUNG01000004.1"/>
</dbReference>
<comment type="pathway">
    <text evidence="5">Cofactor biosynthesis; ubiquinone biosynthesis.</text>
</comment>
<comment type="caution">
    <text evidence="6">The sequence shown here is derived from an EMBL/GenBank/DDBJ whole genome shotgun (WGS) entry which is preliminary data.</text>
</comment>
<evidence type="ECO:0000313" key="7">
    <source>
        <dbReference type="Proteomes" id="UP000256542"/>
    </source>
</evidence>
<keyword evidence="4 5" id="KW-0949">S-adenosyl-L-methionine</keyword>
<dbReference type="NCBIfam" id="TIGR01983">
    <property type="entry name" value="UbiG"/>
    <property type="match status" value="1"/>
</dbReference>
<evidence type="ECO:0000256" key="1">
    <source>
        <dbReference type="ARBA" id="ARBA00022603"/>
    </source>
</evidence>
<dbReference type="InterPro" id="IPR029063">
    <property type="entry name" value="SAM-dependent_MTases_sf"/>
</dbReference>
<dbReference type="UniPathway" id="UPA00232"/>
<gene>
    <name evidence="5" type="primary">ubiG</name>
    <name evidence="6" type="ORF">DFP81_10488</name>
</gene>
<dbReference type="GO" id="GO:0102208">
    <property type="term" value="F:2-polyprenyl-6-hydroxyphenol methylase activity"/>
    <property type="evidence" value="ECO:0007669"/>
    <property type="project" value="UniProtKB-EC"/>
</dbReference>
<dbReference type="Pfam" id="PF13489">
    <property type="entry name" value="Methyltransf_23"/>
    <property type="match status" value="1"/>
</dbReference>
<dbReference type="FunFam" id="3.40.50.150:FF:000028">
    <property type="entry name" value="Ubiquinone biosynthesis O-methyltransferase"/>
    <property type="match status" value="1"/>
</dbReference>
<dbReference type="OrthoDB" id="9801538at2"/>
<dbReference type="GO" id="GO:0061542">
    <property type="term" value="F:3-demethylubiquinol 3-O-methyltransferase activity"/>
    <property type="evidence" value="ECO:0007669"/>
    <property type="project" value="UniProtKB-UniRule"/>
</dbReference>
<feature type="binding site" evidence="5">
    <location>
        <position position="127"/>
    </location>
    <ligand>
        <name>S-adenosyl-L-methionine</name>
        <dbReference type="ChEBI" id="CHEBI:59789"/>
    </ligand>
</feature>
<evidence type="ECO:0000256" key="2">
    <source>
        <dbReference type="ARBA" id="ARBA00022679"/>
    </source>
</evidence>
<dbReference type="PANTHER" id="PTHR43464">
    <property type="entry name" value="METHYLTRANSFERASE"/>
    <property type="match status" value="1"/>
</dbReference>
<keyword evidence="3 5" id="KW-0831">Ubiquinone biosynthesis</keyword>
<evidence type="ECO:0000256" key="5">
    <source>
        <dbReference type="HAMAP-Rule" id="MF_00472"/>
    </source>
</evidence>
<comment type="function">
    <text evidence="5">O-methyltransferase that catalyzes the 2 O-methylation steps in the ubiquinone biosynthetic pathway.</text>
</comment>
<comment type="catalytic activity">
    <reaction evidence="5">
        <text>a 3-demethylubiquinol + S-adenosyl-L-methionine = a ubiquinol + S-adenosyl-L-homocysteine + H(+)</text>
        <dbReference type="Rhea" id="RHEA:44380"/>
        <dbReference type="Rhea" id="RHEA-COMP:9566"/>
        <dbReference type="Rhea" id="RHEA-COMP:10914"/>
        <dbReference type="ChEBI" id="CHEBI:15378"/>
        <dbReference type="ChEBI" id="CHEBI:17976"/>
        <dbReference type="ChEBI" id="CHEBI:57856"/>
        <dbReference type="ChEBI" id="CHEBI:59789"/>
        <dbReference type="ChEBI" id="CHEBI:84422"/>
        <dbReference type="EC" id="2.1.1.64"/>
    </reaction>
</comment>
<feature type="binding site" evidence="5">
    <location>
        <position position="83"/>
    </location>
    <ligand>
        <name>S-adenosyl-L-methionine</name>
        <dbReference type="ChEBI" id="CHEBI:59789"/>
    </ligand>
</feature>
<name>A0A3E0DN84_9GAMM</name>
<protein>
    <recommendedName>
        <fullName evidence="5">Ubiquinone biosynthesis O-methyltransferase</fullName>
    </recommendedName>
    <alternativeName>
        <fullName evidence="5">2-polyprenyl-6-hydroxyphenol methylase</fullName>
        <ecNumber evidence="5">2.1.1.222</ecNumber>
    </alternativeName>
    <alternativeName>
        <fullName evidence="5">3-demethylubiquinone 3-O-methyltransferase</fullName>
        <ecNumber evidence="5">2.1.1.64</ecNumber>
    </alternativeName>
</protein>
<proteinExistence type="inferred from homology"/>
<dbReference type="CDD" id="cd02440">
    <property type="entry name" value="AdoMet_MTases"/>
    <property type="match status" value="1"/>
</dbReference>
<dbReference type="AlphaFoldDB" id="A0A3E0DN84"/>
<evidence type="ECO:0000313" key="6">
    <source>
        <dbReference type="EMBL" id="REG84209.1"/>
    </source>
</evidence>
<keyword evidence="7" id="KW-1185">Reference proteome</keyword>
<keyword evidence="2 5" id="KW-0808">Transferase</keyword>
<feature type="binding site" evidence="5">
    <location>
        <position position="43"/>
    </location>
    <ligand>
        <name>S-adenosyl-L-methionine</name>
        <dbReference type="ChEBI" id="CHEBI:59789"/>
    </ligand>
</feature>
<dbReference type="Gene3D" id="3.40.50.150">
    <property type="entry name" value="Vaccinia Virus protein VP39"/>
    <property type="match status" value="1"/>
</dbReference>
<feature type="binding site" evidence="5">
    <location>
        <position position="62"/>
    </location>
    <ligand>
        <name>S-adenosyl-L-methionine</name>
        <dbReference type="ChEBI" id="CHEBI:59789"/>
    </ligand>
</feature>
<dbReference type="GO" id="GO:0032259">
    <property type="term" value="P:methylation"/>
    <property type="evidence" value="ECO:0007669"/>
    <property type="project" value="UniProtKB-KW"/>
</dbReference>
<evidence type="ECO:0000256" key="4">
    <source>
        <dbReference type="ARBA" id="ARBA00022691"/>
    </source>
</evidence>
<dbReference type="EC" id="2.1.1.222" evidence="5"/>
<evidence type="ECO:0000256" key="3">
    <source>
        <dbReference type="ARBA" id="ARBA00022688"/>
    </source>
</evidence>
<sequence length="241" mass="26801">MTKTTEQHNNVDFTEVAKFEALASRWWDTENEFKPLHDINPLRVNYINERAGLSGKKVIDVGCGGGILSEAMTTLGAKVKGIDMGEAPLAVAKLHLEESKLDIDYERITSEEIAAREAGTYDVVTCLEMLEHVPDPASVIQACMALAKPGGHVFFSTINRNPKAYLFAIIGAEYILNMLPKGTHDYAKFIQPAELNNYARKAGLEVRHMTGLTYNPITKHYKLTDKDVSVNYMMHTQKPSA</sequence>
<keyword evidence="6" id="KW-0830">Ubiquinone</keyword>
<dbReference type="EC" id="2.1.1.64" evidence="5"/>
<reference evidence="6 7" key="1">
    <citation type="submission" date="2018-08" db="EMBL/GenBank/DDBJ databases">
        <title>Genomic Encyclopedia of Type Strains, Phase III (KMG-III): the genomes of soil and plant-associated and newly described type strains.</title>
        <authorList>
            <person name="Whitman W."/>
        </authorList>
    </citation>
    <scope>NUCLEOTIDE SEQUENCE [LARGE SCALE GENOMIC DNA]</scope>
    <source>
        <strain evidence="6 7">CECT 7375</strain>
    </source>
</reference>
<dbReference type="SUPFAM" id="SSF53335">
    <property type="entry name" value="S-adenosyl-L-methionine-dependent methyltransferases"/>
    <property type="match status" value="1"/>
</dbReference>
<dbReference type="Proteomes" id="UP000256542">
    <property type="component" value="Unassembled WGS sequence"/>
</dbReference>
<comment type="similarity">
    <text evidence="5">Belongs to the methyltransferase superfamily. UbiG/COQ3 family.</text>
</comment>
<keyword evidence="1 5" id="KW-0489">Methyltransferase</keyword>
<dbReference type="InterPro" id="IPR010233">
    <property type="entry name" value="UbiG_MeTrfase"/>
</dbReference>